<dbReference type="EMBL" id="FNQC01000004">
    <property type="protein sequence ID" value="SDZ01127.1"/>
    <property type="molecule type" value="Genomic_DNA"/>
</dbReference>
<feature type="signal peptide" evidence="1">
    <location>
        <begin position="1"/>
        <end position="22"/>
    </location>
</feature>
<dbReference type="RefSeq" id="WP_019597907.1">
    <property type="nucleotide sequence ID" value="NZ_FNQC01000004.1"/>
</dbReference>
<evidence type="ECO:0000256" key="1">
    <source>
        <dbReference type="SAM" id="SignalP"/>
    </source>
</evidence>
<evidence type="ECO:0000313" key="3">
    <source>
        <dbReference type="Proteomes" id="UP000199663"/>
    </source>
</evidence>
<reference evidence="2 3" key="1">
    <citation type="submission" date="2016-10" db="EMBL/GenBank/DDBJ databases">
        <authorList>
            <person name="Varghese N."/>
            <person name="Submissions S."/>
        </authorList>
    </citation>
    <scope>NUCLEOTIDE SEQUENCE [LARGE SCALE GENOMIC DNA]</scope>
    <source>
        <strain evidence="2 3">DSM 17997</strain>
    </source>
</reference>
<gene>
    <name evidence="2" type="ORF">SAMN05444412_104296</name>
</gene>
<organism evidence="2 3">
    <name type="scientific">Rhodonellum ikkaensis</name>
    <dbReference type="NCBI Taxonomy" id="336829"/>
    <lineage>
        <taxon>Bacteria</taxon>
        <taxon>Pseudomonadati</taxon>
        <taxon>Bacteroidota</taxon>
        <taxon>Cytophagia</taxon>
        <taxon>Cytophagales</taxon>
        <taxon>Cytophagaceae</taxon>
        <taxon>Rhodonellum</taxon>
    </lineage>
</organism>
<proteinExistence type="predicted"/>
<sequence length="368" mass="41676">MSIKNKSLLVLALFMASMVLWSCEENSETASSMKPKARGAIGEIVLAIDSVKWQGPVGVALREVFQEDLQGLIRDESIFTIRRVDPRAMSRILRMATNIVYVTTFDDRKAGSQNINSQFTKESKEKALSDPSLYLLRKVDEFALGQEVIYLFGNSEQELIQNLEINKGKIQNLFAVRERDRLAKLLLARKSSSASVAGEPLGLKINVPASYQIAKQENDFLWLRQPTPTGNRPDISLFFYETDYVSEDQVSPESIIELRTEITRKHIYGDPNNRNSYLVIETVDPAPVFKNFMINNNYAVEIRGGWKTNNLSMGGSFLAYAIVDSKEGKLYYMEGFLYYPNESHRESIREIETLLLATEVAPKGEKES</sequence>
<accession>A0A1H3PJ65</accession>
<evidence type="ECO:0000313" key="2">
    <source>
        <dbReference type="EMBL" id="SDZ01127.1"/>
    </source>
</evidence>
<dbReference type="InterPro" id="IPR032286">
    <property type="entry name" value="DUF4837"/>
</dbReference>
<keyword evidence="1" id="KW-0732">Signal</keyword>
<dbReference type="Proteomes" id="UP000199663">
    <property type="component" value="Unassembled WGS sequence"/>
</dbReference>
<feature type="chain" id="PRO_5045507084" description="DUF4837 family protein" evidence="1">
    <location>
        <begin position="23"/>
        <end position="368"/>
    </location>
</feature>
<evidence type="ECO:0008006" key="4">
    <source>
        <dbReference type="Google" id="ProtNLM"/>
    </source>
</evidence>
<protein>
    <recommendedName>
        <fullName evidence="4">DUF4837 family protein</fullName>
    </recommendedName>
</protein>
<name>A0A1H3PJ65_9BACT</name>
<dbReference type="Pfam" id="PF16125">
    <property type="entry name" value="DUF4837"/>
    <property type="match status" value="1"/>
</dbReference>
<keyword evidence="3" id="KW-1185">Reference proteome</keyword>
<comment type="caution">
    <text evidence="2">The sequence shown here is derived from an EMBL/GenBank/DDBJ whole genome shotgun (WGS) entry which is preliminary data.</text>
</comment>